<comment type="pathway">
    <text evidence="2">Lipid metabolism; butanoate metabolism.</text>
</comment>
<dbReference type="EMBL" id="NBXA01000020">
    <property type="protein sequence ID" value="RFA12937.1"/>
    <property type="molecule type" value="Genomic_DNA"/>
</dbReference>
<dbReference type="GO" id="GO:0070403">
    <property type="term" value="F:NAD+ binding"/>
    <property type="evidence" value="ECO:0007669"/>
    <property type="project" value="InterPro"/>
</dbReference>
<evidence type="ECO:0000256" key="2">
    <source>
        <dbReference type="ARBA" id="ARBA00005086"/>
    </source>
</evidence>
<dbReference type="InterPro" id="IPR008927">
    <property type="entry name" value="6-PGluconate_DH-like_C_sf"/>
</dbReference>
<feature type="domain" description="3-hydroxyacyl-CoA dehydrogenase C-terminal" evidence="9">
    <location>
        <begin position="195"/>
        <end position="289"/>
    </location>
</feature>
<comment type="catalytic activity">
    <reaction evidence="7">
        <text>a (3S)-3-hydroxyacyl-CoA + NAD(+) = a 3-oxoacyl-CoA + NADH + H(+)</text>
        <dbReference type="Rhea" id="RHEA:22432"/>
        <dbReference type="ChEBI" id="CHEBI:15378"/>
        <dbReference type="ChEBI" id="CHEBI:57318"/>
        <dbReference type="ChEBI" id="CHEBI:57540"/>
        <dbReference type="ChEBI" id="CHEBI:57945"/>
        <dbReference type="ChEBI" id="CHEBI:90726"/>
        <dbReference type="EC" id="1.1.1.35"/>
    </reaction>
</comment>
<dbReference type="PIRSF" id="PIRSF000105">
    <property type="entry name" value="HCDH"/>
    <property type="match status" value="1"/>
</dbReference>
<protein>
    <submittedName>
        <fullName evidence="11">3-hydroxybutyryl-CoA dehydrogenase</fullName>
    </submittedName>
</protein>
<keyword evidence="3" id="KW-0276">Fatty acid metabolism</keyword>
<sequence>MQKITTVTVLGTGVLGSQIAFQAAWFGFDVTAYDLTDELVGEARTRFEKLAGVYTADNVGGDADHPVEGRAEKVLAGIRVTSDLAEAVSDADLVIEAVPENLEVKRETYTRLAALAPQKTIFATNSSTLLPSDLKDFTGRPDRFLALHYANNVWRQNTAEVMGTVDTDPAVFAAVVEFATGSGLVPIELKKEKAGYVLNSLLVPLLNAAAGLLVGGFADVETIDKTWRIATGAPFGPFQIYDVIGLTTPYNIAVANPDPGSQAFAALLKEQYIDKGRLGVATGEGFYRY</sequence>
<dbReference type="AlphaFoldDB" id="A0A3E0VVS2"/>
<evidence type="ECO:0000313" key="11">
    <source>
        <dbReference type="EMBL" id="RFA12937.1"/>
    </source>
</evidence>
<dbReference type="InterPro" id="IPR013328">
    <property type="entry name" value="6PGD_dom2"/>
</dbReference>
<evidence type="ECO:0000256" key="6">
    <source>
        <dbReference type="ARBA" id="ARBA00023098"/>
    </source>
</evidence>
<dbReference type="NCBIfam" id="NF006143">
    <property type="entry name" value="PRK08293.1"/>
    <property type="match status" value="1"/>
</dbReference>
<accession>A0A3E0VVS2</accession>
<dbReference type="RefSeq" id="WP_116282880.1">
    <property type="nucleotide sequence ID" value="NZ_NBXA01000020.1"/>
</dbReference>
<evidence type="ECO:0000259" key="10">
    <source>
        <dbReference type="Pfam" id="PF02737"/>
    </source>
</evidence>
<dbReference type="InterPro" id="IPR022694">
    <property type="entry name" value="3-OHacyl-CoA_DH"/>
</dbReference>
<keyword evidence="4" id="KW-0560">Oxidoreductase</keyword>
<dbReference type="PANTHER" id="PTHR43561:SF3">
    <property type="entry name" value="HYDROXYACYL-COENZYME A DEHYDROGENASE, MITOCHONDRIAL"/>
    <property type="match status" value="1"/>
</dbReference>
<dbReference type="Proteomes" id="UP000256709">
    <property type="component" value="Unassembled WGS sequence"/>
</dbReference>
<dbReference type="SUPFAM" id="SSF51735">
    <property type="entry name" value="NAD(P)-binding Rossmann-fold domains"/>
    <property type="match status" value="1"/>
</dbReference>
<evidence type="ECO:0000256" key="8">
    <source>
        <dbReference type="PIRSR" id="PIRSR000105-1"/>
    </source>
</evidence>
<keyword evidence="5" id="KW-0520">NAD</keyword>
<evidence type="ECO:0000313" key="12">
    <source>
        <dbReference type="Proteomes" id="UP000256709"/>
    </source>
</evidence>
<comment type="pathway">
    <text evidence="1">Lipid metabolism; fatty acid beta-oxidation.</text>
</comment>
<evidence type="ECO:0000256" key="4">
    <source>
        <dbReference type="ARBA" id="ARBA00023002"/>
    </source>
</evidence>
<feature type="domain" description="3-hydroxyacyl-CoA dehydrogenase NAD binding" evidence="10">
    <location>
        <begin position="6"/>
        <end position="190"/>
    </location>
</feature>
<proteinExistence type="predicted"/>
<evidence type="ECO:0000256" key="7">
    <source>
        <dbReference type="ARBA" id="ARBA00049556"/>
    </source>
</evidence>
<dbReference type="Pfam" id="PF02737">
    <property type="entry name" value="3HCDH_N"/>
    <property type="match status" value="1"/>
</dbReference>
<feature type="site" description="Important for catalytic activity" evidence="8">
    <location>
        <position position="148"/>
    </location>
</feature>
<dbReference type="Gene3D" id="3.40.50.720">
    <property type="entry name" value="NAD(P)-binding Rossmann-like Domain"/>
    <property type="match status" value="1"/>
</dbReference>
<dbReference type="GO" id="GO:0006635">
    <property type="term" value="P:fatty acid beta-oxidation"/>
    <property type="evidence" value="ECO:0007669"/>
    <property type="project" value="TreeGrafter"/>
</dbReference>
<dbReference type="Gene3D" id="1.10.1040.10">
    <property type="entry name" value="N-(1-d-carboxylethyl)-l-norvaline Dehydrogenase, domain 2"/>
    <property type="match status" value="1"/>
</dbReference>
<evidence type="ECO:0000259" key="9">
    <source>
        <dbReference type="Pfam" id="PF00725"/>
    </source>
</evidence>
<name>A0A3E0VVS2_9MICO</name>
<dbReference type="OrthoDB" id="9771883at2"/>
<reference evidence="11 12" key="1">
    <citation type="submission" date="2017-04" db="EMBL/GenBank/DDBJ databases">
        <title>Comparative genome analysis of Subtercola boreus.</title>
        <authorList>
            <person name="Cho Y.-J."/>
            <person name="Cho A."/>
            <person name="Kim O.-S."/>
            <person name="Lee J.-I."/>
        </authorList>
    </citation>
    <scope>NUCLEOTIDE SEQUENCE [LARGE SCALE GENOMIC DNA]</scope>
    <source>
        <strain evidence="11 12">P27444</strain>
    </source>
</reference>
<gene>
    <name evidence="11" type="ORF">B7R21_08795</name>
</gene>
<dbReference type="Pfam" id="PF00725">
    <property type="entry name" value="3HCDH"/>
    <property type="match status" value="1"/>
</dbReference>
<dbReference type="SUPFAM" id="SSF48179">
    <property type="entry name" value="6-phosphogluconate dehydrogenase C-terminal domain-like"/>
    <property type="match status" value="1"/>
</dbReference>
<evidence type="ECO:0000256" key="1">
    <source>
        <dbReference type="ARBA" id="ARBA00005005"/>
    </source>
</evidence>
<dbReference type="InterPro" id="IPR006176">
    <property type="entry name" value="3-OHacyl-CoA_DH_NAD-bd"/>
</dbReference>
<comment type="caution">
    <text evidence="11">The sequence shown here is derived from an EMBL/GenBank/DDBJ whole genome shotgun (WGS) entry which is preliminary data.</text>
</comment>
<dbReference type="InterPro" id="IPR052242">
    <property type="entry name" value="Mito_3-hydroxyacyl-CoA_DH"/>
</dbReference>
<dbReference type="GO" id="GO:0003857">
    <property type="term" value="F:(3S)-3-hydroxyacyl-CoA dehydrogenase (NAD+) activity"/>
    <property type="evidence" value="ECO:0007669"/>
    <property type="project" value="UniProtKB-EC"/>
</dbReference>
<dbReference type="PANTHER" id="PTHR43561">
    <property type="match status" value="1"/>
</dbReference>
<dbReference type="InterPro" id="IPR036291">
    <property type="entry name" value="NAD(P)-bd_dom_sf"/>
</dbReference>
<evidence type="ECO:0000256" key="5">
    <source>
        <dbReference type="ARBA" id="ARBA00023027"/>
    </source>
</evidence>
<keyword evidence="6" id="KW-0443">Lipid metabolism</keyword>
<dbReference type="InterPro" id="IPR006108">
    <property type="entry name" value="3HC_DH_C"/>
</dbReference>
<evidence type="ECO:0000256" key="3">
    <source>
        <dbReference type="ARBA" id="ARBA00022832"/>
    </source>
</evidence>
<organism evidence="11 12">
    <name type="scientific">Subtercola boreus</name>
    <dbReference type="NCBI Taxonomy" id="120213"/>
    <lineage>
        <taxon>Bacteria</taxon>
        <taxon>Bacillati</taxon>
        <taxon>Actinomycetota</taxon>
        <taxon>Actinomycetes</taxon>
        <taxon>Micrococcales</taxon>
        <taxon>Microbacteriaceae</taxon>
        <taxon>Subtercola</taxon>
    </lineage>
</organism>